<dbReference type="InterPro" id="IPR038501">
    <property type="entry name" value="Spore_GerAC_C_sf"/>
</dbReference>
<evidence type="ECO:0000256" key="7">
    <source>
        <dbReference type="ARBA" id="ARBA00023288"/>
    </source>
</evidence>
<dbReference type="PANTHER" id="PTHR35789:SF1">
    <property type="entry name" value="SPORE GERMINATION PROTEIN B3"/>
    <property type="match status" value="1"/>
</dbReference>
<dbReference type="InterPro" id="IPR008844">
    <property type="entry name" value="Spore_GerAC-like"/>
</dbReference>
<dbReference type="Pfam" id="PF25198">
    <property type="entry name" value="Spore_GerAC_N"/>
    <property type="match status" value="1"/>
</dbReference>
<proteinExistence type="inferred from homology"/>
<dbReference type="RefSeq" id="WP_126293447.1">
    <property type="nucleotide sequence ID" value="NZ_RXNR01000011.1"/>
</dbReference>
<keyword evidence="4" id="KW-0732">Signal</keyword>
<keyword evidence="6" id="KW-0564">Palmitate</keyword>
<evidence type="ECO:0000256" key="5">
    <source>
        <dbReference type="ARBA" id="ARBA00023136"/>
    </source>
</evidence>
<accession>A0A3S0HNW0</accession>
<evidence type="ECO:0000256" key="2">
    <source>
        <dbReference type="ARBA" id="ARBA00007886"/>
    </source>
</evidence>
<dbReference type="GO" id="GO:0016020">
    <property type="term" value="C:membrane"/>
    <property type="evidence" value="ECO:0007669"/>
    <property type="project" value="UniProtKB-SubCell"/>
</dbReference>
<sequence length="420" mass="48473">MLNLKKQKPLSKIIYFLFLLLILSGCWDQTKIDERAYVIAIGLDKGDNENQIKITYLITNPELSKQEGGSSNEPPREIITFQTNDLISAKDMANTVVAKEITYSQLGVFLVSEELAKDKDLIRCMYDATKDREIKRSTRFIVTKENASDFLKENQPKLETRIHKYFELILDDGIEKGYIPDSRLYGYFRITEADADLYLAIYGTTERNNSGKNHGDEDQFLAGELITEGQTNNTQFSGSAVFKEGKMVGKLNSEETRLSTILNESLNAEDMLTTFPDPFNEKYRITTRIMKKSKNKVKMNLKNGTPTIDVTIPLYIEVLSNHSMVNYAKNKEKRDYLKKYLDDRITSKFNNLVKRTQEEFKGQPFGWSLIGRKEFLTIPEYDNFDWVKTYPSMKVNISVEIKFGEFGRQSELPDLQEVRD</sequence>
<dbReference type="NCBIfam" id="TIGR02887">
    <property type="entry name" value="spore_ger_x_C"/>
    <property type="match status" value="1"/>
</dbReference>
<dbReference type="PROSITE" id="PS51257">
    <property type="entry name" value="PROKAR_LIPOPROTEIN"/>
    <property type="match status" value="1"/>
</dbReference>
<dbReference type="PANTHER" id="PTHR35789">
    <property type="entry name" value="SPORE GERMINATION PROTEIN B3"/>
    <property type="match status" value="1"/>
</dbReference>
<dbReference type="InterPro" id="IPR057336">
    <property type="entry name" value="GerAC_N"/>
</dbReference>
<feature type="domain" description="Spore germination GerAC-like C-terminal" evidence="8">
    <location>
        <begin position="237"/>
        <end position="405"/>
    </location>
</feature>
<evidence type="ECO:0000256" key="4">
    <source>
        <dbReference type="ARBA" id="ARBA00022729"/>
    </source>
</evidence>
<evidence type="ECO:0000256" key="6">
    <source>
        <dbReference type="ARBA" id="ARBA00023139"/>
    </source>
</evidence>
<organism evidence="10 11">
    <name type="scientific">Lysinibacillus telephonicus</name>
    <dbReference type="NCBI Taxonomy" id="1714840"/>
    <lineage>
        <taxon>Bacteria</taxon>
        <taxon>Bacillati</taxon>
        <taxon>Bacillota</taxon>
        <taxon>Bacilli</taxon>
        <taxon>Bacillales</taxon>
        <taxon>Bacillaceae</taxon>
        <taxon>Lysinibacillus</taxon>
    </lineage>
</organism>
<gene>
    <name evidence="10" type="ORF">EKG35_05455</name>
</gene>
<reference evidence="10 11" key="1">
    <citation type="submission" date="2018-12" db="EMBL/GenBank/DDBJ databases">
        <authorList>
            <person name="Yu L."/>
        </authorList>
    </citation>
    <scope>NUCLEOTIDE SEQUENCE [LARGE SCALE GENOMIC DNA]</scope>
    <source>
        <strain evidence="10 11">S5H2222</strain>
    </source>
</reference>
<evidence type="ECO:0000256" key="1">
    <source>
        <dbReference type="ARBA" id="ARBA00004635"/>
    </source>
</evidence>
<evidence type="ECO:0000313" key="10">
    <source>
        <dbReference type="EMBL" id="RTQ94464.1"/>
    </source>
</evidence>
<comment type="similarity">
    <text evidence="2">Belongs to the GerABKC lipoprotein family.</text>
</comment>
<dbReference type="AlphaFoldDB" id="A0A3S0HNW0"/>
<dbReference type="Pfam" id="PF05504">
    <property type="entry name" value="Spore_GerAC"/>
    <property type="match status" value="1"/>
</dbReference>
<evidence type="ECO:0000259" key="9">
    <source>
        <dbReference type="Pfam" id="PF25198"/>
    </source>
</evidence>
<protein>
    <submittedName>
        <fullName evidence="10">Ger(X)C family spore germination protein</fullName>
    </submittedName>
</protein>
<dbReference type="OrthoDB" id="9816067at2"/>
<comment type="caution">
    <text evidence="10">The sequence shown here is derived from an EMBL/GenBank/DDBJ whole genome shotgun (WGS) entry which is preliminary data.</text>
</comment>
<keyword evidence="7" id="KW-0449">Lipoprotein</keyword>
<comment type="subcellular location">
    <subcellularLocation>
        <location evidence="1">Membrane</location>
        <topology evidence="1">Lipid-anchor</topology>
    </subcellularLocation>
</comment>
<dbReference type="Proteomes" id="UP000276349">
    <property type="component" value="Unassembled WGS sequence"/>
</dbReference>
<keyword evidence="11" id="KW-1185">Reference proteome</keyword>
<evidence type="ECO:0000313" key="11">
    <source>
        <dbReference type="Proteomes" id="UP000276349"/>
    </source>
</evidence>
<evidence type="ECO:0000259" key="8">
    <source>
        <dbReference type="Pfam" id="PF05504"/>
    </source>
</evidence>
<keyword evidence="3" id="KW-0309">Germination</keyword>
<keyword evidence="5" id="KW-0472">Membrane</keyword>
<name>A0A3S0HNW0_9BACI</name>
<dbReference type="InterPro" id="IPR046953">
    <property type="entry name" value="Spore_GerAC-like_C"/>
</dbReference>
<evidence type="ECO:0000256" key="3">
    <source>
        <dbReference type="ARBA" id="ARBA00022544"/>
    </source>
</evidence>
<dbReference type="GO" id="GO:0009847">
    <property type="term" value="P:spore germination"/>
    <property type="evidence" value="ECO:0007669"/>
    <property type="project" value="InterPro"/>
</dbReference>
<dbReference type="EMBL" id="RXNR01000011">
    <property type="protein sequence ID" value="RTQ94464.1"/>
    <property type="molecule type" value="Genomic_DNA"/>
</dbReference>
<dbReference type="Gene3D" id="3.30.300.210">
    <property type="entry name" value="Nutrient germinant receptor protein C, domain 3"/>
    <property type="match status" value="1"/>
</dbReference>
<feature type="domain" description="Spore germination protein N-terminal" evidence="9">
    <location>
        <begin position="28"/>
        <end position="200"/>
    </location>
</feature>